<dbReference type="AlphaFoldDB" id="A0AAV4QID2"/>
<reference evidence="2 3" key="1">
    <citation type="submission" date="2021-06" db="EMBL/GenBank/DDBJ databases">
        <title>Caerostris darwini draft genome.</title>
        <authorList>
            <person name="Kono N."/>
            <person name="Arakawa K."/>
        </authorList>
    </citation>
    <scope>NUCLEOTIDE SEQUENCE [LARGE SCALE GENOMIC DNA]</scope>
</reference>
<evidence type="ECO:0000256" key="1">
    <source>
        <dbReference type="SAM" id="MobiDB-lite"/>
    </source>
</evidence>
<name>A0AAV4QID2_9ARAC</name>
<protein>
    <recommendedName>
        <fullName evidence="4">Prolactin receptor</fullName>
    </recommendedName>
</protein>
<comment type="caution">
    <text evidence="2">The sequence shown here is derived from an EMBL/GenBank/DDBJ whole genome shotgun (WGS) entry which is preliminary data.</text>
</comment>
<sequence length="121" mass="13512">MGSNLRERKSWGNDFNCTKTRDNMHGVSETAPPTIVIGADSHAEEHENTVEGRMGYSSETQLRHFSQQLQLKPNCETFPPPLLRKTSGPICGSGNRGEMILIVPKPETTCMEFPKLRLEPS</sequence>
<dbReference type="EMBL" id="BPLQ01004429">
    <property type="protein sequence ID" value="GIY08012.1"/>
    <property type="molecule type" value="Genomic_DNA"/>
</dbReference>
<dbReference type="Proteomes" id="UP001054837">
    <property type="component" value="Unassembled WGS sequence"/>
</dbReference>
<keyword evidence="3" id="KW-1185">Reference proteome</keyword>
<gene>
    <name evidence="2" type="ORF">CDAR_63561</name>
</gene>
<evidence type="ECO:0000313" key="3">
    <source>
        <dbReference type="Proteomes" id="UP001054837"/>
    </source>
</evidence>
<organism evidence="2 3">
    <name type="scientific">Caerostris darwini</name>
    <dbReference type="NCBI Taxonomy" id="1538125"/>
    <lineage>
        <taxon>Eukaryota</taxon>
        <taxon>Metazoa</taxon>
        <taxon>Ecdysozoa</taxon>
        <taxon>Arthropoda</taxon>
        <taxon>Chelicerata</taxon>
        <taxon>Arachnida</taxon>
        <taxon>Araneae</taxon>
        <taxon>Araneomorphae</taxon>
        <taxon>Entelegynae</taxon>
        <taxon>Araneoidea</taxon>
        <taxon>Araneidae</taxon>
        <taxon>Caerostris</taxon>
    </lineage>
</organism>
<evidence type="ECO:0008006" key="4">
    <source>
        <dbReference type="Google" id="ProtNLM"/>
    </source>
</evidence>
<evidence type="ECO:0000313" key="2">
    <source>
        <dbReference type="EMBL" id="GIY08012.1"/>
    </source>
</evidence>
<accession>A0AAV4QID2</accession>
<feature type="compositionally biased region" description="Basic and acidic residues" evidence="1">
    <location>
        <begin position="1"/>
        <end position="11"/>
    </location>
</feature>
<proteinExistence type="predicted"/>
<feature type="region of interest" description="Disordered" evidence="1">
    <location>
        <begin position="1"/>
        <end position="31"/>
    </location>
</feature>